<evidence type="ECO:0000313" key="1">
    <source>
        <dbReference type="EMBL" id="GJS88695.1"/>
    </source>
</evidence>
<keyword evidence="2" id="KW-1185">Reference proteome</keyword>
<gene>
    <name evidence="1" type="ORF">Tco_0771331</name>
</gene>
<dbReference type="EMBL" id="BQNB010011292">
    <property type="protein sequence ID" value="GJS88695.1"/>
    <property type="molecule type" value="Genomic_DNA"/>
</dbReference>
<accession>A0ABQ4ZEZ8</accession>
<dbReference type="Proteomes" id="UP001151760">
    <property type="component" value="Unassembled WGS sequence"/>
</dbReference>
<protein>
    <submittedName>
        <fullName evidence="1">Uncharacterized protein</fullName>
    </submittedName>
</protein>
<name>A0ABQ4ZEZ8_9ASTR</name>
<comment type="caution">
    <text evidence="1">The sequence shown here is derived from an EMBL/GenBank/DDBJ whole genome shotgun (WGS) entry which is preliminary data.</text>
</comment>
<sequence length="168" mass="19042">MSLESLLELENCNRWKRSQLAIRGILIDENWTDSPNLVKSEFLSHFKKRFDQPQETRLQLDMNFLKILNSDQQADLECEVTKDEKKGQYGIVGLINPLGPNVTPPDTYSVQGPFVELKQVIPLTGLFIHLEGRISTAGYEVSTAGYEVSTASFILSTAYEYLVLFSIH</sequence>
<organism evidence="1 2">
    <name type="scientific">Tanacetum coccineum</name>
    <dbReference type="NCBI Taxonomy" id="301880"/>
    <lineage>
        <taxon>Eukaryota</taxon>
        <taxon>Viridiplantae</taxon>
        <taxon>Streptophyta</taxon>
        <taxon>Embryophyta</taxon>
        <taxon>Tracheophyta</taxon>
        <taxon>Spermatophyta</taxon>
        <taxon>Magnoliopsida</taxon>
        <taxon>eudicotyledons</taxon>
        <taxon>Gunneridae</taxon>
        <taxon>Pentapetalae</taxon>
        <taxon>asterids</taxon>
        <taxon>campanulids</taxon>
        <taxon>Asterales</taxon>
        <taxon>Asteraceae</taxon>
        <taxon>Asteroideae</taxon>
        <taxon>Anthemideae</taxon>
        <taxon>Anthemidinae</taxon>
        <taxon>Tanacetum</taxon>
    </lineage>
</organism>
<evidence type="ECO:0000313" key="2">
    <source>
        <dbReference type="Proteomes" id="UP001151760"/>
    </source>
</evidence>
<proteinExistence type="predicted"/>
<reference evidence="1" key="1">
    <citation type="journal article" date="2022" name="Int. J. Mol. Sci.">
        <title>Draft Genome of Tanacetum Coccineum: Genomic Comparison of Closely Related Tanacetum-Family Plants.</title>
        <authorList>
            <person name="Yamashiro T."/>
            <person name="Shiraishi A."/>
            <person name="Nakayama K."/>
            <person name="Satake H."/>
        </authorList>
    </citation>
    <scope>NUCLEOTIDE SEQUENCE</scope>
</reference>
<reference evidence="1" key="2">
    <citation type="submission" date="2022-01" db="EMBL/GenBank/DDBJ databases">
        <authorList>
            <person name="Yamashiro T."/>
            <person name="Shiraishi A."/>
            <person name="Satake H."/>
            <person name="Nakayama K."/>
        </authorList>
    </citation>
    <scope>NUCLEOTIDE SEQUENCE</scope>
</reference>